<keyword evidence="4" id="KW-1185">Reference proteome</keyword>
<proteinExistence type="predicted"/>
<evidence type="ECO:0000313" key="3">
    <source>
        <dbReference type="EMBL" id="SLN77887.1"/>
    </source>
</evidence>
<keyword evidence="1" id="KW-0175">Coiled coil</keyword>
<reference evidence="3 4" key="1">
    <citation type="submission" date="2017-03" db="EMBL/GenBank/DDBJ databases">
        <authorList>
            <person name="Afonso C.L."/>
            <person name="Miller P.J."/>
            <person name="Scott M.A."/>
            <person name="Spackman E."/>
            <person name="Goraichik I."/>
            <person name="Dimitrov K.M."/>
            <person name="Suarez D.L."/>
            <person name="Swayne D.E."/>
        </authorList>
    </citation>
    <scope>NUCLEOTIDE SEQUENCE [LARGE SCALE GENOMIC DNA]</scope>
    <source>
        <strain evidence="3 4">CECT 7691</strain>
    </source>
</reference>
<evidence type="ECO:0000313" key="4">
    <source>
        <dbReference type="Proteomes" id="UP000193200"/>
    </source>
</evidence>
<evidence type="ECO:0000256" key="1">
    <source>
        <dbReference type="SAM" id="Coils"/>
    </source>
</evidence>
<organism evidence="3 4">
    <name type="scientific">Oceanibacterium hippocampi</name>
    <dbReference type="NCBI Taxonomy" id="745714"/>
    <lineage>
        <taxon>Bacteria</taxon>
        <taxon>Pseudomonadati</taxon>
        <taxon>Pseudomonadota</taxon>
        <taxon>Alphaproteobacteria</taxon>
        <taxon>Sneathiellales</taxon>
        <taxon>Sneathiellaceae</taxon>
        <taxon>Oceanibacterium</taxon>
    </lineage>
</organism>
<name>A0A1Y5U1J2_9PROT</name>
<accession>A0A1Y5U1J2</accession>
<dbReference type="AlphaFoldDB" id="A0A1Y5U1J2"/>
<protein>
    <recommendedName>
        <fullName evidence="5">Apolipoprotein A1/A4/E domain protein</fullName>
    </recommendedName>
</protein>
<evidence type="ECO:0000256" key="2">
    <source>
        <dbReference type="SAM" id="Phobius"/>
    </source>
</evidence>
<feature type="coiled-coil region" evidence="1">
    <location>
        <begin position="270"/>
        <end position="297"/>
    </location>
</feature>
<keyword evidence="2" id="KW-1133">Transmembrane helix</keyword>
<feature type="transmembrane region" description="Helical" evidence="2">
    <location>
        <begin position="75"/>
        <end position="96"/>
    </location>
</feature>
<feature type="transmembrane region" description="Helical" evidence="2">
    <location>
        <begin position="44"/>
        <end position="63"/>
    </location>
</feature>
<sequence>MLRTGEFRRTVDDRYDKWIFICSFAIGAVLIGLCRFFGVSSWVVIIIPTVILGLYALYAMRTARLSMSLDRAGDNIYYLGLLYTLVTLSISLVQIFDLGAGADAVFGLMSAFGIALWSTIFGMFLRVFVQQFRSDPADIEKEIRADLTEAVRSIRSELYAMTSDVNSYRRAITQSLTELQGEVTSSIREISKRSTEAVEEMAARAASSVDDTARRLSETAEALQRANAGHSNALSKTIREIDSAVSEVTARLQRFEVDSSTVSEKLATAAQSLDASAASLQERINAEKDAITALERLIAMINSATGPAVRESIEMAVASVESIGGQARTTNKALAAMEEAVEALHTQLRKAGEQDFQSIRKLVQEMQDYAKVSARSTELVQDGLLKGVKALQEEIRR</sequence>
<keyword evidence="2" id="KW-0472">Membrane</keyword>
<dbReference type="Proteomes" id="UP000193200">
    <property type="component" value="Unassembled WGS sequence"/>
</dbReference>
<evidence type="ECO:0008006" key="5">
    <source>
        <dbReference type="Google" id="ProtNLM"/>
    </source>
</evidence>
<gene>
    <name evidence="3" type="ORF">OCH7691_04585</name>
</gene>
<dbReference type="EMBL" id="FWFR01000013">
    <property type="protein sequence ID" value="SLN77887.1"/>
    <property type="molecule type" value="Genomic_DNA"/>
</dbReference>
<dbReference type="InParanoid" id="A0A1Y5U1J2"/>
<keyword evidence="2" id="KW-0812">Transmembrane</keyword>
<dbReference type="SUPFAM" id="SSF58113">
    <property type="entry name" value="Apolipoprotein A-I"/>
    <property type="match status" value="1"/>
</dbReference>
<dbReference type="Gene3D" id="1.20.5.1230">
    <property type="entry name" value="Apolipoprotein A-I"/>
    <property type="match status" value="1"/>
</dbReference>
<feature type="transmembrane region" description="Helical" evidence="2">
    <location>
        <begin position="108"/>
        <end position="129"/>
    </location>
</feature>
<feature type="transmembrane region" description="Helical" evidence="2">
    <location>
        <begin position="18"/>
        <end position="38"/>
    </location>
</feature>